<dbReference type="SUPFAM" id="SSF52172">
    <property type="entry name" value="CheY-like"/>
    <property type="match status" value="1"/>
</dbReference>
<feature type="domain" description="Response regulatory" evidence="5">
    <location>
        <begin position="3"/>
        <end position="119"/>
    </location>
</feature>
<dbReference type="CDD" id="cd06170">
    <property type="entry name" value="LuxR_C_like"/>
    <property type="match status" value="1"/>
</dbReference>
<dbReference type="InterPro" id="IPR016032">
    <property type="entry name" value="Sig_transdc_resp-reg_C-effctor"/>
</dbReference>
<sequence length="214" mass="23927">MTTVMIVDDHPAMREGLVSRLEREQDFHVCGQAGDVEEGWQVLHACKPDVALVDVSLKRGNGLELIKQIKTKRLTTRTLVCSMHEESLYAERALRAGALGYINKQQPTDLIVDAIRQVLGGDLFLTQKMSTHLLQRIVQGGESLGNSVSEVLSDRELQTFELIGRGMNTSDIATQMQLSPKTVETYRSRIKEKLNLANMPSLTQAAVQWVMENH</sequence>
<feature type="domain" description="HTH luxR-type" evidence="4">
    <location>
        <begin position="145"/>
        <end position="210"/>
    </location>
</feature>
<dbReference type="CDD" id="cd17535">
    <property type="entry name" value="REC_NarL-like"/>
    <property type="match status" value="1"/>
</dbReference>
<dbReference type="EMBL" id="CP036348">
    <property type="protein sequence ID" value="QDV68749.1"/>
    <property type="molecule type" value="Genomic_DNA"/>
</dbReference>
<dbReference type="PROSITE" id="PS00622">
    <property type="entry name" value="HTH_LUXR_1"/>
    <property type="match status" value="1"/>
</dbReference>
<protein>
    <submittedName>
        <fullName evidence="6">Oxygen regulatory protein NreC</fullName>
    </submittedName>
</protein>
<reference evidence="6 7" key="1">
    <citation type="submission" date="2019-02" db="EMBL/GenBank/DDBJ databases">
        <title>Deep-cultivation of Planctomycetes and their phenomic and genomic characterization uncovers novel biology.</title>
        <authorList>
            <person name="Wiegand S."/>
            <person name="Jogler M."/>
            <person name="Boedeker C."/>
            <person name="Pinto D."/>
            <person name="Vollmers J."/>
            <person name="Rivas-Marin E."/>
            <person name="Kohn T."/>
            <person name="Peeters S.H."/>
            <person name="Heuer A."/>
            <person name="Rast P."/>
            <person name="Oberbeckmann S."/>
            <person name="Bunk B."/>
            <person name="Jeske O."/>
            <person name="Meyerdierks A."/>
            <person name="Storesund J.E."/>
            <person name="Kallscheuer N."/>
            <person name="Luecker S."/>
            <person name="Lage O.M."/>
            <person name="Pohl T."/>
            <person name="Merkel B.J."/>
            <person name="Hornburger P."/>
            <person name="Mueller R.-W."/>
            <person name="Bruemmer F."/>
            <person name="Labrenz M."/>
            <person name="Spormann A.M."/>
            <person name="Op den Camp H."/>
            <person name="Overmann J."/>
            <person name="Amann R."/>
            <person name="Jetten M.S.M."/>
            <person name="Mascher T."/>
            <person name="Medema M.H."/>
            <person name="Devos D.P."/>
            <person name="Kaster A.-K."/>
            <person name="Ovreas L."/>
            <person name="Rohde M."/>
            <person name="Galperin M.Y."/>
            <person name="Jogler C."/>
        </authorList>
    </citation>
    <scope>NUCLEOTIDE SEQUENCE [LARGE SCALE GENOMIC DNA]</scope>
    <source>
        <strain evidence="6 7">Poly24</strain>
    </source>
</reference>
<evidence type="ECO:0000259" key="4">
    <source>
        <dbReference type="PROSITE" id="PS50043"/>
    </source>
</evidence>
<keyword evidence="1 3" id="KW-0597">Phosphoprotein</keyword>
<dbReference type="InterPro" id="IPR000792">
    <property type="entry name" value="Tscrpt_reg_LuxR_C"/>
</dbReference>
<dbReference type="PROSITE" id="PS50110">
    <property type="entry name" value="RESPONSE_REGULATORY"/>
    <property type="match status" value="1"/>
</dbReference>
<dbReference type="SUPFAM" id="SSF46894">
    <property type="entry name" value="C-terminal effector domain of the bipartite response regulators"/>
    <property type="match status" value="1"/>
</dbReference>
<dbReference type="Gene3D" id="3.40.50.2300">
    <property type="match status" value="1"/>
</dbReference>
<feature type="modified residue" description="4-aspartylphosphate" evidence="3">
    <location>
        <position position="54"/>
    </location>
</feature>
<dbReference type="PANTHER" id="PTHR43214">
    <property type="entry name" value="TWO-COMPONENT RESPONSE REGULATOR"/>
    <property type="match status" value="1"/>
</dbReference>
<dbReference type="GO" id="GO:0006355">
    <property type="term" value="P:regulation of DNA-templated transcription"/>
    <property type="evidence" value="ECO:0007669"/>
    <property type="project" value="InterPro"/>
</dbReference>
<evidence type="ECO:0000256" key="2">
    <source>
        <dbReference type="ARBA" id="ARBA00023125"/>
    </source>
</evidence>
<dbReference type="RefSeq" id="WP_231753594.1">
    <property type="nucleotide sequence ID" value="NZ_CP036348.1"/>
</dbReference>
<dbReference type="Proteomes" id="UP000315082">
    <property type="component" value="Chromosome"/>
</dbReference>
<gene>
    <name evidence="6" type="primary">nreC_1</name>
    <name evidence="6" type="ORF">Poly24_24620</name>
</gene>
<dbReference type="PROSITE" id="PS50043">
    <property type="entry name" value="HTH_LUXR_2"/>
    <property type="match status" value="1"/>
</dbReference>
<dbReference type="SMART" id="SM00421">
    <property type="entry name" value="HTH_LUXR"/>
    <property type="match status" value="1"/>
</dbReference>
<dbReference type="SMART" id="SM00448">
    <property type="entry name" value="REC"/>
    <property type="match status" value="1"/>
</dbReference>
<organism evidence="6 7">
    <name type="scientific">Rosistilla carotiformis</name>
    <dbReference type="NCBI Taxonomy" id="2528017"/>
    <lineage>
        <taxon>Bacteria</taxon>
        <taxon>Pseudomonadati</taxon>
        <taxon>Planctomycetota</taxon>
        <taxon>Planctomycetia</taxon>
        <taxon>Pirellulales</taxon>
        <taxon>Pirellulaceae</taxon>
        <taxon>Rosistilla</taxon>
    </lineage>
</organism>
<dbReference type="InterPro" id="IPR039420">
    <property type="entry name" value="WalR-like"/>
</dbReference>
<proteinExistence type="predicted"/>
<evidence type="ECO:0000256" key="1">
    <source>
        <dbReference type="ARBA" id="ARBA00022553"/>
    </source>
</evidence>
<evidence type="ECO:0000256" key="3">
    <source>
        <dbReference type="PROSITE-ProRule" id="PRU00169"/>
    </source>
</evidence>
<dbReference type="GO" id="GO:0003677">
    <property type="term" value="F:DNA binding"/>
    <property type="evidence" value="ECO:0007669"/>
    <property type="project" value="UniProtKB-KW"/>
</dbReference>
<dbReference type="KEGG" id="rcf:Poly24_24620"/>
<keyword evidence="7" id="KW-1185">Reference proteome</keyword>
<dbReference type="Pfam" id="PF00196">
    <property type="entry name" value="GerE"/>
    <property type="match status" value="1"/>
</dbReference>
<dbReference type="InterPro" id="IPR011006">
    <property type="entry name" value="CheY-like_superfamily"/>
</dbReference>
<keyword evidence="2" id="KW-0238">DNA-binding</keyword>
<dbReference type="AlphaFoldDB" id="A0A518JT73"/>
<dbReference type="GO" id="GO:0000160">
    <property type="term" value="P:phosphorelay signal transduction system"/>
    <property type="evidence" value="ECO:0007669"/>
    <property type="project" value="InterPro"/>
</dbReference>
<dbReference type="InterPro" id="IPR058245">
    <property type="entry name" value="NreC/VraR/RcsB-like_REC"/>
</dbReference>
<accession>A0A518JT73</accession>
<dbReference type="InterPro" id="IPR001789">
    <property type="entry name" value="Sig_transdc_resp-reg_receiver"/>
</dbReference>
<evidence type="ECO:0000259" key="5">
    <source>
        <dbReference type="PROSITE" id="PS50110"/>
    </source>
</evidence>
<evidence type="ECO:0000313" key="7">
    <source>
        <dbReference type="Proteomes" id="UP000315082"/>
    </source>
</evidence>
<dbReference type="PRINTS" id="PR00038">
    <property type="entry name" value="HTHLUXR"/>
</dbReference>
<name>A0A518JT73_9BACT</name>
<dbReference type="Pfam" id="PF00072">
    <property type="entry name" value="Response_reg"/>
    <property type="match status" value="1"/>
</dbReference>
<evidence type="ECO:0000313" key="6">
    <source>
        <dbReference type="EMBL" id="QDV68749.1"/>
    </source>
</evidence>